<protein>
    <submittedName>
        <fullName evidence="7">Glycosyl transferase</fullName>
    </submittedName>
</protein>
<comment type="subcellular location">
    <subcellularLocation>
        <location evidence="1">Membrane</location>
        <topology evidence="1">Multi-pass membrane protein</topology>
    </subcellularLocation>
</comment>
<name>A0A8F5BN33_SACSH</name>
<dbReference type="Proteomes" id="UP000694018">
    <property type="component" value="Chromosome"/>
</dbReference>
<dbReference type="RefSeq" id="WP_218267277.1">
    <property type="nucleotide sequence ID" value="NZ_CP077717.1"/>
</dbReference>
<evidence type="ECO:0000256" key="4">
    <source>
        <dbReference type="ARBA" id="ARBA00022989"/>
    </source>
</evidence>
<dbReference type="InterPro" id="IPR001173">
    <property type="entry name" value="Glyco_trans_2-like"/>
</dbReference>
<dbReference type="OrthoDB" id="46222at2157"/>
<reference evidence="7" key="1">
    <citation type="journal article" date="2021" name="Environ. Microbiol.">
        <title>New insights into the diversity and evolution of the archaeal mobilome from three complete genomes of Saccharolobus shibatae.</title>
        <authorList>
            <person name="Medvedeva S."/>
            <person name="Brandt D."/>
            <person name="Cvirkaite-Krupovic V."/>
            <person name="Liu Y."/>
            <person name="Severinov K."/>
            <person name="Ishino S."/>
            <person name="Ishino Y."/>
            <person name="Prangishvili D."/>
            <person name="Kalinowski J."/>
            <person name="Krupovic M."/>
        </authorList>
    </citation>
    <scope>NUCLEOTIDE SEQUENCE</scope>
    <source>
        <strain evidence="7">B12</strain>
    </source>
</reference>
<dbReference type="GO" id="GO:0016020">
    <property type="term" value="C:membrane"/>
    <property type="evidence" value="ECO:0007669"/>
    <property type="project" value="UniProtKB-SubCell"/>
</dbReference>
<dbReference type="GO" id="GO:0016757">
    <property type="term" value="F:glycosyltransferase activity"/>
    <property type="evidence" value="ECO:0007669"/>
    <property type="project" value="UniProtKB-KW"/>
</dbReference>
<evidence type="ECO:0000256" key="5">
    <source>
        <dbReference type="SAM" id="Phobius"/>
    </source>
</evidence>
<dbReference type="KEGG" id="sshi:J5U23_01209"/>
<feature type="transmembrane region" description="Helical" evidence="5">
    <location>
        <begin position="7"/>
        <end position="28"/>
    </location>
</feature>
<feature type="transmembrane region" description="Helical" evidence="5">
    <location>
        <begin position="322"/>
        <end position="342"/>
    </location>
</feature>
<accession>A0A8F5BN33</accession>
<dbReference type="Pfam" id="PF13632">
    <property type="entry name" value="Glyco_trans_2_3"/>
    <property type="match status" value="1"/>
</dbReference>
<evidence type="ECO:0000313" key="8">
    <source>
        <dbReference type="Proteomes" id="UP000694018"/>
    </source>
</evidence>
<sequence>MIREIFEILLFISSSITSLWILLQAFYYKVSNENLVQVLDNDRNNSNKKIDIIVAIKDENERTIKELIDNLSELDYRPYRVIIISDDSLENFEKIMKVVDRIPENFVIIRRPENGGRKAGALNFAFNLSDGELLVFLDAEARVEKNFLRKISKLNYDAAAFRLKVRDPITPVQKIYSHTNEFVMNALFKAREKLGLIIFANGSAFAIRRDILRKIGGWKENIVAEDLELGIRLALNGIRVKYVDDIVVYTLAPYTLTDLYNQIKRWAYGSGELLAYSMRLFKLGAKGIEGFIYSQQWGLYPLYLLVFLIVISLQFTLNINYLYVFSSLIPILVSNGIYITLIKPKDDYRSGIVTIIASLIGYVQGVFKVRFKWKVTPKNHIVKEEEILSIKILGVILAIMAYVNSLFNNTLSSLLLILVSIILLIL</sequence>
<evidence type="ECO:0000256" key="2">
    <source>
        <dbReference type="ARBA" id="ARBA00022676"/>
    </source>
</evidence>
<gene>
    <name evidence="7" type="ORF">J5U23_01209</name>
</gene>
<organism evidence="7 8">
    <name type="scientific">Saccharolobus shibatae (strain ATCC 51178 / DSM 5389 / JCM 8931 / NBRC 15437 / B12)</name>
    <name type="common">Sulfolobus shibatae</name>
    <dbReference type="NCBI Taxonomy" id="523848"/>
    <lineage>
        <taxon>Archaea</taxon>
        <taxon>Thermoproteota</taxon>
        <taxon>Thermoprotei</taxon>
        <taxon>Sulfolobales</taxon>
        <taxon>Sulfolobaceae</taxon>
        <taxon>Saccharolobus</taxon>
    </lineage>
</organism>
<keyword evidence="3 7" id="KW-0808">Transferase</keyword>
<dbReference type="PANTHER" id="PTHR43867:SF2">
    <property type="entry name" value="CELLULOSE SYNTHASE CATALYTIC SUBUNIT A [UDP-FORMING]"/>
    <property type="match status" value="1"/>
</dbReference>
<keyword evidence="2" id="KW-0328">Glycosyltransferase</keyword>
<feature type="transmembrane region" description="Helical" evidence="5">
    <location>
        <begin position="409"/>
        <end position="425"/>
    </location>
</feature>
<feature type="domain" description="Glycosyltransferase 2-like" evidence="6">
    <location>
        <begin position="135"/>
        <end position="332"/>
    </location>
</feature>
<evidence type="ECO:0000259" key="6">
    <source>
        <dbReference type="Pfam" id="PF13632"/>
    </source>
</evidence>
<proteinExistence type="predicted"/>
<evidence type="ECO:0000256" key="1">
    <source>
        <dbReference type="ARBA" id="ARBA00004141"/>
    </source>
</evidence>
<keyword evidence="4 5" id="KW-1133">Transmembrane helix</keyword>
<evidence type="ECO:0000313" key="7">
    <source>
        <dbReference type="EMBL" id="QXJ28340.1"/>
    </source>
</evidence>
<dbReference type="EMBL" id="CP077717">
    <property type="protein sequence ID" value="QXJ28340.1"/>
    <property type="molecule type" value="Genomic_DNA"/>
</dbReference>
<feature type="transmembrane region" description="Helical" evidence="5">
    <location>
        <begin position="297"/>
        <end position="315"/>
    </location>
</feature>
<dbReference type="AlphaFoldDB" id="A0A8F5BN33"/>
<dbReference type="InterPro" id="IPR050321">
    <property type="entry name" value="Glycosyltr_2/OpgH_subfam"/>
</dbReference>
<evidence type="ECO:0000256" key="3">
    <source>
        <dbReference type="ARBA" id="ARBA00022679"/>
    </source>
</evidence>
<keyword evidence="5" id="KW-0812">Transmembrane</keyword>
<feature type="transmembrane region" description="Helical" evidence="5">
    <location>
        <begin position="348"/>
        <end position="367"/>
    </location>
</feature>
<dbReference type="CDD" id="cd06423">
    <property type="entry name" value="CESA_like"/>
    <property type="match status" value="1"/>
</dbReference>
<dbReference type="GeneID" id="65562801"/>
<dbReference type="PANTHER" id="PTHR43867">
    <property type="entry name" value="CELLULOSE SYNTHASE CATALYTIC SUBUNIT A [UDP-FORMING]"/>
    <property type="match status" value="1"/>
</dbReference>
<keyword evidence="5" id="KW-0472">Membrane</keyword>